<reference evidence="1" key="1">
    <citation type="submission" date="2020-05" db="EMBL/GenBank/DDBJ databases">
        <title>Phylogenomic resolution of chytrid fungi.</title>
        <authorList>
            <person name="Stajich J.E."/>
            <person name="Amses K."/>
            <person name="Simmons R."/>
            <person name="Seto K."/>
            <person name="Myers J."/>
            <person name="Bonds A."/>
            <person name="Quandt C.A."/>
            <person name="Barry K."/>
            <person name="Liu P."/>
            <person name="Grigoriev I."/>
            <person name="Longcore J.E."/>
            <person name="James T.Y."/>
        </authorList>
    </citation>
    <scope>NUCLEOTIDE SEQUENCE</scope>
    <source>
        <strain evidence="1">PLAUS21</strain>
    </source>
</reference>
<organism evidence="1 2">
    <name type="scientific">Boothiomyces macroporosus</name>
    <dbReference type="NCBI Taxonomy" id="261099"/>
    <lineage>
        <taxon>Eukaryota</taxon>
        <taxon>Fungi</taxon>
        <taxon>Fungi incertae sedis</taxon>
        <taxon>Chytridiomycota</taxon>
        <taxon>Chytridiomycota incertae sedis</taxon>
        <taxon>Chytridiomycetes</taxon>
        <taxon>Rhizophydiales</taxon>
        <taxon>Terramycetaceae</taxon>
        <taxon>Boothiomyces</taxon>
    </lineage>
</organism>
<dbReference type="AlphaFoldDB" id="A0AAD5Y034"/>
<gene>
    <name evidence="1" type="ORF">HK103_002273</name>
</gene>
<evidence type="ECO:0008006" key="3">
    <source>
        <dbReference type="Google" id="ProtNLM"/>
    </source>
</evidence>
<dbReference type="Proteomes" id="UP001210925">
    <property type="component" value="Unassembled WGS sequence"/>
</dbReference>
<evidence type="ECO:0000313" key="2">
    <source>
        <dbReference type="Proteomes" id="UP001210925"/>
    </source>
</evidence>
<name>A0AAD5Y034_9FUNG</name>
<accession>A0AAD5Y034</accession>
<proteinExistence type="predicted"/>
<sequence length="541" mass="60761">MNDSSLKSLAISSKLSTKPITLTPSFVKGTKVYNAVVESKVESEQFLKIDVTVKTTCSEADAFAQVQKMNKDGLVQIIYGSNLIEIAVDAPDGSKSTYQINVYQSDVTLKELIIPEGLSLVPPFSNTETEYFVDVATEMENFECKLVPINSQTVIEKIGNPEKLFLGETQIQYKVIAENKSNEATYTITLRKEYWNEKEVQVKCTICGTVTKDDVLKSSNKEKENEFLSIQFNCPLACKTAIALRSLKAHLKLNCSQFPVICSECGWLDSKKNLDGSKHSSKCHSTCSKCSKSIPNGALHLHNYNCNFTLTEIIKLKDPNIIESTLVNKRKYSYNVEQSEMLLSSLLQKYTRSLKDTWSTNLSNQGKKYTPPKISLLLEALEVLATMIAYEVEQFSLTSKAPSVKLMLSFEMILRELELVESMFPEHLDKVMVDNENALAKESFIQDEVAGLLLQLGIPPSADNATKIKAMDAEYHRLKNDGKINEASEIQELITWKLKVDASNAASSNEGKKVNHSKYQELLYDACYYLSSYHKDSYEGW</sequence>
<dbReference type="EMBL" id="JADGKB010000179">
    <property type="protein sequence ID" value="KAJ3251527.1"/>
    <property type="molecule type" value="Genomic_DNA"/>
</dbReference>
<evidence type="ECO:0000313" key="1">
    <source>
        <dbReference type="EMBL" id="KAJ3251527.1"/>
    </source>
</evidence>
<protein>
    <recommendedName>
        <fullName evidence="3">Cadherin-like beta sandwich domain-containing protein</fullName>
    </recommendedName>
</protein>
<keyword evidence="2" id="KW-1185">Reference proteome</keyword>
<comment type="caution">
    <text evidence="1">The sequence shown here is derived from an EMBL/GenBank/DDBJ whole genome shotgun (WGS) entry which is preliminary data.</text>
</comment>